<dbReference type="InterPro" id="IPR036457">
    <property type="entry name" value="PPM-type-like_dom_sf"/>
</dbReference>
<dbReference type="SMART" id="SM00331">
    <property type="entry name" value="PP2C_SIG"/>
    <property type="match status" value="1"/>
</dbReference>
<accession>A0ABT2M2I7</accession>
<dbReference type="Gene3D" id="3.60.40.10">
    <property type="entry name" value="PPM-type phosphatase domain"/>
    <property type="match status" value="1"/>
</dbReference>
<keyword evidence="2" id="KW-1133">Transmembrane helix</keyword>
<feature type="domain" description="PPM-type phosphatase" evidence="4">
    <location>
        <begin position="329"/>
        <end position="561"/>
    </location>
</feature>
<dbReference type="Proteomes" id="UP001431199">
    <property type="component" value="Unassembled WGS sequence"/>
</dbReference>
<name>A0ABT2M2I7_9FIRM</name>
<reference evidence="5" key="1">
    <citation type="submission" date="2022-09" db="EMBL/GenBank/DDBJ databases">
        <title>Eubacterium sp. LFL-14 isolated from human feces.</title>
        <authorList>
            <person name="Liu F."/>
        </authorList>
    </citation>
    <scope>NUCLEOTIDE SEQUENCE</scope>
    <source>
        <strain evidence="5">LFL-14</strain>
    </source>
</reference>
<evidence type="ECO:0000313" key="5">
    <source>
        <dbReference type="EMBL" id="MCT7399734.1"/>
    </source>
</evidence>
<keyword evidence="2" id="KW-0472">Membrane</keyword>
<dbReference type="EMBL" id="JAODBU010000012">
    <property type="protein sequence ID" value="MCT7399734.1"/>
    <property type="molecule type" value="Genomic_DNA"/>
</dbReference>
<evidence type="ECO:0000256" key="1">
    <source>
        <dbReference type="ARBA" id="ARBA00022801"/>
    </source>
</evidence>
<dbReference type="InterPro" id="IPR052016">
    <property type="entry name" value="Bact_Sigma-Reg"/>
</dbReference>
<evidence type="ECO:0000313" key="6">
    <source>
        <dbReference type="Proteomes" id="UP001431199"/>
    </source>
</evidence>
<feature type="transmembrane region" description="Helical" evidence="2">
    <location>
        <begin position="9"/>
        <end position="33"/>
    </location>
</feature>
<sequence length="567" mass="64492">MTQKVLKPLFLLMISWAVTGITFFGCNPIALAWYSAGNILPVFGVVIAPVMAGGIYFYQGFLPMCKYTMIILMTYVCINLYKKWAKNPNPFILAGISVMTMVVMEGADFYMNNMASLHWSTFKMLTYIPIIMLNWSTTIIFAYGINKFMVQKKLSPIDDGMQNVDAEQVLKTAKAFKGIASKMQYINSEYNENFQNEYLENHINECVCSGCANSEIQYMERARLNYLWFSKMVETREAMASQFNEVSKIVEKFLRPAISEDLLTDRMAEKIQRKFREKKIYAKKIRVVKNEKEYIEVEFYAKKKKRAKATVRMMTDIISRVVGKKMRMVNLEYGNIPLEYGKFQLLEEVNFHTLQGSAKTVKRNEQVSGDNFTYLVLDKGQTFMSICDGMGSGSVANEYSGIIIDLLEQFMDSGLNENTILRLINSVLLTKSGWDISTTVDMGMIDLYSGTCRFLKSGAACTFIKRGNWVECIKSTSLPIGVLNEVDVETITKKLYDGDFVIMISDGIVESLQCDDKEKEMANVIMDIESNNPKEMALIIMNEAIKLSGGVPKDDMTVLVTGIWRKH</sequence>
<keyword evidence="2" id="KW-0812">Transmembrane</keyword>
<evidence type="ECO:0000259" key="3">
    <source>
        <dbReference type="SMART" id="SM00331"/>
    </source>
</evidence>
<dbReference type="SMART" id="SM00332">
    <property type="entry name" value="PP2Cc"/>
    <property type="match status" value="1"/>
</dbReference>
<dbReference type="PANTHER" id="PTHR43156">
    <property type="entry name" value="STAGE II SPORULATION PROTEIN E-RELATED"/>
    <property type="match status" value="1"/>
</dbReference>
<feature type="domain" description="PPM-type phosphatase" evidence="3">
    <location>
        <begin position="351"/>
        <end position="563"/>
    </location>
</feature>
<evidence type="ECO:0000259" key="4">
    <source>
        <dbReference type="SMART" id="SM00332"/>
    </source>
</evidence>
<dbReference type="InterPro" id="IPR001932">
    <property type="entry name" value="PPM-type_phosphatase-like_dom"/>
</dbReference>
<organism evidence="5 6">
    <name type="scientific">Eubacterium album</name>
    <dbReference type="NCBI Taxonomy" id="2978477"/>
    <lineage>
        <taxon>Bacteria</taxon>
        <taxon>Bacillati</taxon>
        <taxon>Bacillota</taxon>
        <taxon>Clostridia</taxon>
        <taxon>Eubacteriales</taxon>
        <taxon>Eubacteriaceae</taxon>
        <taxon>Eubacterium</taxon>
    </lineage>
</organism>
<feature type="transmembrane region" description="Helical" evidence="2">
    <location>
        <begin position="91"/>
        <end position="112"/>
    </location>
</feature>
<dbReference type="PANTHER" id="PTHR43156:SF2">
    <property type="entry name" value="STAGE II SPORULATION PROTEIN E"/>
    <property type="match status" value="1"/>
</dbReference>
<feature type="transmembrane region" description="Helical" evidence="2">
    <location>
        <begin position="39"/>
        <end position="58"/>
    </location>
</feature>
<protein>
    <submittedName>
        <fullName evidence="5">SpoIIE family protein phosphatase</fullName>
    </submittedName>
</protein>
<dbReference type="SUPFAM" id="SSF81606">
    <property type="entry name" value="PP2C-like"/>
    <property type="match status" value="1"/>
</dbReference>
<dbReference type="RefSeq" id="WP_022088893.1">
    <property type="nucleotide sequence ID" value="NZ_JAODBU010000012.1"/>
</dbReference>
<evidence type="ECO:0000256" key="2">
    <source>
        <dbReference type="SAM" id="Phobius"/>
    </source>
</evidence>
<keyword evidence="6" id="KW-1185">Reference proteome</keyword>
<proteinExistence type="predicted"/>
<dbReference type="PROSITE" id="PS51257">
    <property type="entry name" value="PROKAR_LIPOPROTEIN"/>
    <property type="match status" value="1"/>
</dbReference>
<gene>
    <name evidence="5" type="ORF">N5B56_11685</name>
</gene>
<comment type="caution">
    <text evidence="5">The sequence shown here is derived from an EMBL/GenBank/DDBJ whole genome shotgun (WGS) entry which is preliminary data.</text>
</comment>
<feature type="transmembrane region" description="Helical" evidence="2">
    <location>
        <begin position="124"/>
        <end position="145"/>
    </location>
</feature>
<dbReference type="Pfam" id="PF07228">
    <property type="entry name" value="SpoIIE"/>
    <property type="match status" value="1"/>
</dbReference>
<keyword evidence="1" id="KW-0378">Hydrolase</keyword>